<accession>A0ABN9XF87</accession>
<feature type="non-terminal residue" evidence="2">
    <location>
        <position position="129"/>
    </location>
</feature>
<comment type="caution">
    <text evidence="2">The sequence shown here is derived from an EMBL/GenBank/DDBJ whole genome shotgun (WGS) entry which is preliminary data.</text>
</comment>
<feature type="region of interest" description="Disordered" evidence="1">
    <location>
        <begin position="1"/>
        <end position="40"/>
    </location>
</feature>
<dbReference type="Proteomes" id="UP001189429">
    <property type="component" value="Unassembled WGS sequence"/>
</dbReference>
<gene>
    <name evidence="2" type="ORF">PCOR1329_LOCUS76205</name>
</gene>
<protein>
    <submittedName>
        <fullName evidence="2">Uncharacterized protein</fullName>
    </submittedName>
</protein>
<keyword evidence="3" id="KW-1185">Reference proteome</keyword>
<organism evidence="2 3">
    <name type="scientific">Prorocentrum cordatum</name>
    <dbReference type="NCBI Taxonomy" id="2364126"/>
    <lineage>
        <taxon>Eukaryota</taxon>
        <taxon>Sar</taxon>
        <taxon>Alveolata</taxon>
        <taxon>Dinophyceae</taxon>
        <taxon>Prorocentrales</taxon>
        <taxon>Prorocentraceae</taxon>
        <taxon>Prorocentrum</taxon>
    </lineage>
</organism>
<sequence length="129" mass="13113">VDAGHAGAGRCSLPPDGRATAAQAGGARPGTGPRRAPGALPSALCVWPGVGEGDWLSLDGRTALRRQAHVDFATHVPARVLMQDLGFLQKLGSPKSDALPLGAPPQPQQQQRPAHAPSAGSPQAAAERP</sequence>
<reference evidence="2" key="1">
    <citation type="submission" date="2023-10" db="EMBL/GenBank/DDBJ databases">
        <authorList>
            <person name="Chen Y."/>
            <person name="Shah S."/>
            <person name="Dougan E. K."/>
            <person name="Thang M."/>
            <person name="Chan C."/>
        </authorList>
    </citation>
    <scope>NUCLEOTIDE SEQUENCE [LARGE SCALE GENOMIC DNA]</scope>
</reference>
<evidence type="ECO:0000256" key="1">
    <source>
        <dbReference type="SAM" id="MobiDB-lite"/>
    </source>
</evidence>
<evidence type="ECO:0000313" key="2">
    <source>
        <dbReference type="EMBL" id="CAK0898300.1"/>
    </source>
</evidence>
<feature type="region of interest" description="Disordered" evidence="1">
    <location>
        <begin position="91"/>
        <end position="129"/>
    </location>
</feature>
<feature type="compositionally biased region" description="Low complexity" evidence="1">
    <location>
        <begin position="108"/>
        <end position="119"/>
    </location>
</feature>
<proteinExistence type="predicted"/>
<evidence type="ECO:0000313" key="3">
    <source>
        <dbReference type="Proteomes" id="UP001189429"/>
    </source>
</evidence>
<dbReference type="EMBL" id="CAUYUJ010020456">
    <property type="protein sequence ID" value="CAK0898300.1"/>
    <property type="molecule type" value="Genomic_DNA"/>
</dbReference>
<name>A0ABN9XF87_9DINO</name>
<feature type="non-terminal residue" evidence="2">
    <location>
        <position position="1"/>
    </location>
</feature>
<feature type="compositionally biased region" description="Low complexity" evidence="1">
    <location>
        <begin position="17"/>
        <end position="39"/>
    </location>
</feature>